<keyword evidence="1" id="KW-0808">Transferase</keyword>
<evidence type="ECO:0000256" key="1">
    <source>
        <dbReference type="ARBA" id="ARBA00022679"/>
    </source>
</evidence>
<dbReference type="InterPro" id="IPR050091">
    <property type="entry name" value="PKS_NRPS_Biosynth_Enz"/>
</dbReference>
<sequence>FLLGHSVGEVVAAHVSGVLGLADACVLVAERGRLMGSARSGGAMAAVEAGELEVAASLEGVDPGLGVVVVAAVNGPVATVVSGDVGAVEEVVRVWREKGVRTRRLAVSHAFHSPHMEGVLGEFREVVAGLVFGVPRIPVVSNVSGVVAGAEELASADYWVRHVREAVRFADGVRCLRERGVSRFVE</sequence>
<feature type="non-terminal residue" evidence="5">
    <location>
        <position position="1"/>
    </location>
</feature>
<dbReference type="SUPFAM" id="SSF55048">
    <property type="entry name" value="Probable ACP-binding domain of malonyl-CoA ACP transacylase"/>
    <property type="match status" value="1"/>
</dbReference>
<dbReference type="SUPFAM" id="SSF52151">
    <property type="entry name" value="FabD/lysophospholipase-like"/>
    <property type="match status" value="1"/>
</dbReference>
<dbReference type="SMART" id="SM00827">
    <property type="entry name" value="PKS_AT"/>
    <property type="match status" value="1"/>
</dbReference>
<accession>A0ABU4N9K1</accession>
<gene>
    <name evidence="5" type="ORF">PV383_48405</name>
</gene>
<evidence type="ECO:0000313" key="6">
    <source>
        <dbReference type="Proteomes" id="UP001282474"/>
    </source>
</evidence>
<reference evidence="5 6" key="1">
    <citation type="journal article" date="2023" name="Microb. Genom.">
        <title>Mesoterricola silvestris gen. nov., sp. nov., Mesoterricola sediminis sp. nov., Geothrix oryzae sp. nov., Geothrix edaphica sp. nov., Geothrix rubra sp. nov., and Geothrix limicola sp. nov., six novel members of Acidobacteriota isolated from soils.</title>
        <authorList>
            <person name="Weisberg A.J."/>
            <person name="Pearce E."/>
            <person name="Kramer C.G."/>
            <person name="Chang J.H."/>
            <person name="Clarke C.R."/>
        </authorList>
    </citation>
    <scope>NUCLEOTIDE SEQUENCE [LARGE SCALE GENOMIC DNA]</scope>
    <source>
        <strain evidence="5 6">NE20-4-1</strain>
    </source>
</reference>
<keyword evidence="2" id="KW-0511">Multifunctional enzyme</keyword>
<dbReference type="Pfam" id="PF00698">
    <property type="entry name" value="Acyl_transf_1"/>
    <property type="match status" value="1"/>
</dbReference>
<comment type="caution">
    <text evidence="5">The sequence shown here is derived from an EMBL/GenBank/DDBJ whole genome shotgun (WGS) entry which is preliminary data.</text>
</comment>
<dbReference type="EMBL" id="JARAWJ010000185">
    <property type="protein sequence ID" value="MDX3044915.1"/>
    <property type="molecule type" value="Genomic_DNA"/>
</dbReference>
<dbReference type="Proteomes" id="UP001282474">
    <property type="component" value="Unassembled WGS sequence"/>
</dbReference>
<dbReference type="PANTHER" id="PTHR43775">
    <property type="entry name" value="FATTY ACID SYNTHASE"/>
    <property type="match status" value="1"/>
</dbReference>
<evidence type="ECO:0000259" key="4">
    <source>
        <dbReference type="SMART" id="SM00827"/>
    </source>
</evidence>
<feature type="non-terminal residue" evidence="5">
    <location>
        <position position="186"/>
    </location>
</feature>
<dbReference type="Gene3D" id="3.40.366.10">
    <property type="entry name" value="Malonyl-Coenzyme A Acyl Carrier Protein, domain 2"/>
    <property type="match status" value="1"/>
</dbReference>
<keyword evidence="6" id="KW-1185">Reference proteome</keyword>
<feature type="domain" description="Malonyl-CoA:ACP transacylase (MAT)" evidence="4">
    <location>
        <begin position="1"/>
        <end position="184"/>
    </location>
</feature>
<protein>
    <submittedName>
        <fullName evidence="5">Acyltransferase domain-containing protein</fullName>
    </submittedName>
</protein>
<proteinExistence type="predicted"/>
<dbReference type="InterPro" id="IPR016036">
    <property type="entry name" value="Malonyl_transacylase_ACP-bd"/>
</dbReference>
<dbReference type="PANTHER" id="PTHR43775:SF51">
    <property type="entry name" value="INACTIVE PHENOLPHTHIOCEROL SYNTHESIS POLYKETIDE SYNTHASE TYPE I PKS1-RELATED"/>
    <property type="match status" value="1"/>
</dbReference>
<name>A0ABU4N9K1_9ACTN</name>
<evidence type="ECO:0000313" key="5">
    <source>
        <dbReference type="EMBL" id="MDX3044915.1"/>
    </source>
</evidence>
<keyword evidence="3 5" id="KW-0012">Acyltransferase</keyword>
<dbReference type="InterPro" id="IPR001227">
    <property type="entry name" value="Ac_transferase_dom_sf"/>
</dbReference>
<dbReference type="InterPro" id="IPR016035">
    <property type="entry name" value="Acyl_Trfase/lysoPLipase"/>
</dbReference>
<dbReference type="InterPro" id="IPR014043">
    <property type="entry name" value="Acyl_transferase_dom"/>
</dbReference>
<evidence type="ECO:0000256" key="2">
    <source>
        <dbReference type="ARBA" id="ARBA00023268"/>
    </source>
</evidence>
<organism evidence="5 6">
    <name type="scientific">Streptomyces caniscabiei</name>
    <dbReference type="NCBI Taxonomy" id="2746961"/>
    <lineage>
        <taxon>Bacteria</taxon>
        <taxon>Bacillati</taxon>
        <taxon>Actinomycetota</taxon>
        <taxon>Actinomycetes</taxon>
        <taxon>Kitasatosporales</taxon>
        <taxon>Streptomycetaceae</taxon>
        <taxon>Streptomyces</taxon>
    </lineage>
</organism>
<evidence type="ECO:0000256" key="3">
    <source>
        <dbReference type="ARBA" id="ARBA00023315"/>
    </source>
</evidence>
<dbReference type="GO" id="GO:0016746">
    <property type="term" value="F:acyltransferase activity"/>
    <property type="evidence" value="ECO:0007669"/>
    <property type="project" value="UniProtKB-KW"/>
</dbReference>